<feature type="binding site" evidence="9">
    <location>
        <position position="139"/>
    </location>
    <ligand>
        <name>substrate</name>
    </ligand>
</feature>
<dbReference type="PRINTS" id="PR00842">
    <property type="entry name" value="GLHYDLASE14B"/>
</dbReference>
<evidence type="ECO:0000256" key="4">
    <source>
        <dbReference type="ARBA" id="ARBA00022801"/>
    </source>
</evidence>
<evidence type="ECO:0000256" key="1">
    <source>
        <dbReference type="ARBA" id="ARBA00000546"/>
    </source>
</evidence>
<keyword evidence="12" id="KW-1185">Reference proteome</keyword>
<dbReference type="PANTHER" id="PTHR31352:SF47">
    <property type="entry name" value="BETA-AMYLASE 7"/>
    <property type="match status" value="1"/>
</dbReference>
<name>A0AAV8DTS6_9POAL</name>
<dbReference type="PROSITE" id="PS00506">
    <property type="entry name" value="BETA_AMYLASE_1"/>
    <property type="match status" value="1"/>
</dbReference>
<organism evidence="11 12">
    <name type="scientific">Rhynchospora pubera</name>
    <dbReference type="NCBI Taxonomy" id="906938"/>
    <lineage>
        <taxon>Eukaryota</taxon>
        <taxon>Viridiplantae</taxon>
        <taxon>Streptophyta</taxon>
        <taxon>Embryophyta</taxon>
        <taxon>Tracheophyta</taxon>
        <taxon>Spermatophyta</taxon>
        <taxon>Magnoliopsida</taxon>
        <taxon>Liliopsida</taxon>
        <taxon>Poales</taxon>
        <taxon>Cyperaceae</taxon>
        <taxon>Cyperoideae</taxon>
        <taxon>Rhynchosporeae</taxon>
        <taxon>Rhynchospora</taxon>
    </lineage>
</organism>
<dbReference type="InterPro" id="IPR001371">
    <property type="entry name" value="Glyco_hydro_14B_pln"/>
</dbReference>
<gene>
    <name evidence="11" type="ORF">LUZ62_054327</name>
</gene>
<feature type="binding site" evidence="9">
    <location>
        <position position="385"/>
    </location>
    <ligand>
        <name>substrate</name>
    </ligand>
</feature>
<dbReference type="EMBL" id="JAMFTS010000003">
    <property type="protein sequence ID" value="KAJ4770070.1"/>
    <property type="molecule type" value="Genomic_DNA"/>
</dbReference>
<keyword evidence="7 10" id="KW-0624">Polysaccharide degradation</keyword>
<keyword evidence="6 10" id="KW-0326">Glycosidase</keyword>
<feature type="binding site" evidence="9">
    <location>
        <position position="427"/>
    </location>
    <ligand>
        <name>substrate</name>
    </ligand>
</feature>
<dbReference type="SUPFAM" id="SSF51445">
    <property type="entry name" value="(Trans)glycosidases"/>
    <property type="match status" value="1"/>
</dbReference>
<dbReference type="InterPro" id="IPR017853">
    <property type="entry name" value="GH"/>
</dbReference>
<dbReference type="GO" id="GO:0000272">
    <property type="term" value="P:polysaccharide catabolic process"/>
    <property type="evidence" value="ECO:0007669"/>
    <property type="project" value="UniProtKB-KW"/>
</dbReference>
<dbReference type="Gene3D" id="3.20.20.80">
    <property type="entry name" value="Glycosidases"/>
    <property type="match status" value="1"/>
</dbReference>
<feature type="binding site" evidence="9">
    <location>
        <position position="187"/>
    </location>
    <ligand>
        <name>substrate</name>
    </ligand>
</feature>
<proteinExistence type="inferred from homology"/>
<comment type="caution">
    <text evidence="11">The sequence shown here is derived from an EMBL/GenBank/DDBJ whole genome shotgun (WGS) entry which is preliminary data.</text>
</comment>
<evidence type="ECO:0000313" key="12">
    <source>
        <dbReference type="Proteomes" id="UP001140206"/>
    </source>
</evidence>
<evidence type="ECO:0000256" key="5">
    <source>
        <dbReference type="ARBA" id="ARBA00023277"/>
    </source>
</evidence>
<feature type="binding site" evidence="9">
    <location>
        <position position="505"/>
    </location>
    <ligand>
        <name>substrate</name>
    </ligand>
</feature>
<feature type="binding site" evidence="9">
    <location>
        <begin position="469"/>
        <end position="470"/>
    </location>
    <ligand>
        <name>substrate</name>
    </ligand>
</feature>
<evidence type="ECO:0000256" key="6">
    <source>
        <dbReference type="ARBA" id="ARBA00023295"/>
    </source>
</evidence>
<accession>A0AAV8DTS6</accession>
<dbReference type="Pfam" id="PF01373">
    <property type="entry name" value="Glyco_hydro_14"/>
    <property type="match status" value="1"/>
</dbReference>
<feature type="binding site" evidence="9">
    <location>
        <position position="179"/>
    </location>
    <ligand>
        <name>substrate</name>
    </ligand>
</feature>
<evidence type="ECO:0000256" key="10">
    <source>
        <dbReference type="RuleBase" id="RU000509"/>
    </source>
</evidence>
<dbReference type="AlphaFoldDB" id="A0AAV8DTS6"/>
<feature type="active site" description="Proton donor" evidence="8">
    <location>
        <position position="272"/>
    </location>
</feature>
<keyword evidence="4 10" id="KW-0378">Hydrolase</keyword>
<evidence type="ECO:0000256" key="2">
    <source>
        <dbReference type="ARBA" id="ARBA00005652"/>
    </source>
</evidence>
<evidence type="ECO:0000313" key="11">
    <source>
        <dbReference type="EMBL" id="KAJ4770070.1"/>
    </source>
</evidence>
<dbReference type="EC" id="3.2.1.2" evidence="3 10"/>
<sequence length="609" mass="68808">MALALPLSLVQPRQQAQLMTSFASSPSKIHSAAPPLRRISNSAGSSRSVNRSTILDVKPCGRSSHGTTPMSASSFCFVTGATSGYIACSPDDDVYAYIPVYVMLPLGTINKNCEVSDPNGLCNDLRLLKSAGVDGVMADCWWGIVEDQQPGEYRWSGYKHLFQLIKDLDLKLQVVMSFHRCGGNVGDDIAIPLPEWVREVGNTNPDIYFTDKDGNHNDECLTWGIDQEPVLLGRTALEVYADFMRSFRTEIDEFFQDGTITKVQVGLGPCGELRYPAYPMENGWTYPGIGEFQCYDKYLMRSMREAAQARCRRHWENGPQGVGTYNSRPYDTEFFQDRGEYNSKYGIFFLNWYSQILIEHADRVLMLASSIFQGTQIAAKVAGVHWWYNTYSHASELTAGFYNNIQHDGYAPIIAVLKKHGAQLNFTCVELSTSKHKEEFPEAMSDPEDLIWQVLTTSWQIGIPVACENALPCFGRDDYQRVLENAKPALKKREGKNLVGFTYLRLCPTLFEEQNFTEFKQFVKKMHGEDDWFEYSIGYIAKVKLGKQEGRDESGSCCVEGLWKETDGDLGNGSLWLADCEYQKKRQGQKNWRGILRCCCSTFDMEAHC</sequence>
<evidence type="ECO:0000256" key="8">
    <source>
        <dbReference type="PIRSR" id="PIRSR601554-1"/>
    </source>
</evidence>
<dbReference type="Proteomes" id="UP001140206">
    <property type="component" value="Chromosome 3"/>
</dbReference>
<comment type="similarity">
    <text evidence="2 10">Belongs to the glycosyl hydrolase 14 family.</text>
</comment>
<evidence type="ECO:0000256" key="7">
    <source>
        <dbReference type="ARBA" id="ARBA00023326"/>
    </source>
</evidence>
<keyword evidence="5 10" id="KW-0119">Carbohydrate metabolism</keyword>
<dbReference type="InterPro" id="IPR001554">
    <property type="entry name" value="Glyco_hydro_14"/>
</dbReference>
<protein>
    <recommendedName>
        <fullName evidence="3 10">Beta-amylase</fullName>
        <ecNumber evidence="3 10">3.2.1.2</ecNumber>
    </recommendedName>
</protein>
<reference evidence="11" key="1">
    <citation type="submission" date="2022-08" db="EMBL/GenBank/DDBJ databases">
        <authorList>
            <person name="Marques A."/>
        </authorList>
    </citation>
    <scope>NUCLEOTIDE SEQUENCE</scope>
    <source>
        <strain evidence="11">RhyPub2mFocal</strain>
        <tissue evidence="11">Leaves</tissue>
    </source>
</reference>
<dbReference type="InterPro" id="IPR018238">
    <property type="entry name" value="Glyco_hydro_14_CS"/>
</dbReference>
<dbReference type="GO" id="GO:0016161">
    <property type="term" value="F:beta-amylase activity"/>
    <property type="evidence" value="ECO:0007669"/>
    <property type="project" value="UniProtKB-EC"/>
</dbReference>
<evidence type="ECO:0000256" key="9">
    <source>
        <dbReference type="PIRSR" id="PIRSR601554-2"/>
    </source>
</evidence>
<dbReference type="PRINTS" id="PR00750">
    <property type="entry name" value="BETAAMYLASE"/>
</dbReference>
<evidence type="ECO:0000256" key="3">
    <source>
        <dbReference type="ARBA" id="ARBA00012594"/>
    </source>
</evidence>
<feature type="binding site" evidence="9">
    <location>
        <position position="380"/>
    </location>
    <ligand>
        <name>substrate</name>
    </ligand>
</feature>
<dbReference type="PANTHER" id="PTHR31352">
    <property type="entry name" value="BETA-AMYLASE 1, CHLOROPLASTIC"/>
    <property type="match status" value="1"/>
</dbReference>
<comment type="catalytic activity">
    <reaction evidence="1 10">
        <text>Hydrolysis of (1-&gt;4)-alpha-D-glucosidic linkages in polysaccharides so as to remove successive maltose units from the non-reducing ends of the chains.</text>
        <dbReference type="EC" id="3.2.1.2"/>
    </reaction>
</comment>
<feature type="active site" description="Proton acceptor" evidence="8">
    <location>
        <position position="468"/>
    </location>
</feature>